<evidence type="ECO:0000256" key="1">
    <source>
        <dbReference type="ARBA" id="ARBA00022448"/>
    </source>
</evidence>
<dbReference type="GO" id="GO:0005524">
    <property type="term" value="F:ATP binding"/>
    <property type="evidence" value="ECO:0007669"/>
    <property type="project" value="UniProtKB-KW"/>
</dbReference>
<keyword evidence="6" id="KW-1185">Reference proteome</keyword>
<reference evidence="5 6" key="1">
    <citation type="journal article" date="2019" name="Int. J. Syst. Evol. Microbiol.">
        <title>The Global Catalogue of Microorganisms (GCM) 10K type strain sequencing project: providing services to taxonomists for standard genome sequencing and annotation.</title>
        <authorList>
            <consortium name="The Broad Institute Genomics Platform"/>
            <consortium name="The Broad Institute Genome Sequencing Center for Infectious Disease"/>
            <person name="Wu L."/>
            <person name="Ma J."/>
        </authorList>
    </citation>
    <scope>NUCLEOTIDE SEQUENCE [LARGE SCALE GENOMIC DNA]</scope>
    <source>
        <strain evidence="5 6">JCM 16034</strain>
    </source>
</reference>
<comment type="caution">
    <text evidence="5">The sequence shown here is derived from an EMBL/GenBank/DDBJ whole genome shotgun (WGS) entry which is preliminary data.</text>
</comment>
<dbReference type="EMBL" id="BAAAQW010000009">
    <property type="protein sequence ID" value="GAA2202237.1"/>
    <property type="molecule type" value="Genomic_DNA"/>
</dbReference>
<dbReference type="Pfam" id="PF00005">
    <property type="entry name" value="ABC_tran"/>
    <property type="match status" value="1"/>
</dbReference>
<dbReference type="PROSITE" id="PS50893">
    <property type="entry name" value="ABC_TRANSPORTER_2"/>
    <property type="match status" value="1"/>
</dbReference>
<dbReference type="InterPro" id="IPR003593">
    <property type="entry name" value="AAA+_ATPase"/>
</dbReference>
<protein>
    <submittedName>
        <fullName evidence="5">ABC transporter ATP-binding protein</fullName>
    </submittedName>
</protein>
<accession>A0ABN3BZX7</accession>
<keyword evidence="3 5" id="KW-0067">ATP-binding</keyword>
<feature type="domain" description="ABC transporter" evidence="4">
    <location>
        <begin position="12"/>
        <end position="244"/>
    </location>
</feature>
<dbReference type="InterPro" id="IPR003439">
    <property type="entry name" value="ABC_transporter-like_ATP-bd"/>
</dbReference>
<dbReference type="CDD" id="cd03293">
    <property type="entry name" value="ABC_NrtD_SsuB_transporters"/>
    <property type="match status" value="1"/>
</dbReference>
<name>A0ABN3BZX7_9MICC</name>
<evidence type="ECO:0000259" key="4">
    <source>
        <dbReference type="PROSITE" id="PS50893"/>
    </source>
</evidence>
<dbReference type="Gene3D" id="3.40.50.300">
    <property type="entry name" value="P-loop containing nucleotide triphosphate hydrolases"/>
    <property type="match status" value="1"/>
</dbReference>
<dbReference type="InterPro" id="IPR027417">
    <property type="entry name" value="P-loop_NTPase"/>
</dbReference>
<dbReference type="RefSeq" id="WP_344300566.1">
    <property type="nucleotide sequence ID" value="NZ_BAAAQW010000009.1"/>
</dbReference>
<dbReference type="SUPFAM" id="SSF52540">
    <property type="entry name" value="P-loop containing nucleoside triphosphate hydrolases"/>
    <property type="match status" value="1"/>
</dbReference>
<evidence type="ECO:0000256" key="3">
    <source>
        <dbReference type="ARBA" id="ARBA00022840"/>
    </source>
</evidence>
<sequence>MVRHTAVDEYAVDLEGCTKQFTTPSGDTYVAVRDINLKVRPGRFVSVVGPTGSGKSTILNMAAGLLSPTEGTARSFGQQVKGVNRRASYMFQQDGLLPWKTVIDNVSLGLTMAGVGKADARAEAQRWLEKVGLKDFSDRYPHQLSGGMRKRTAVAQAWIVNPDILLMDEPFSALDVQTRQIMENELLALWQESGKAVIFITHDLDEAIALSDEVVILGAGPGSTVVASYDITLPRPRDLLEIRDDPQFVELHREIWGRLRVEVSKTYQSSALAGGGAE</sequence>
<dbReference type="InterPro" id="IPR050166">
    <property type="entry name" value="ABC_transporter_ATP-bind"/>
</dbReference>
<evidence type="ECO:0000313" key="6">
    <source>
        <dbReference type="Proteomes" id="UP001500432"/>
    </source>
</evidence>
<keyword evidence="2" id="KW-0547">Nucleotide-binding</keyword>
<evidence type="ECO:0000256" key="2">
    <source>
        <dbReference type="ARBA" id="ARBA00022741"/>
    </source>
</evidence>
<keyword evidence="1" id="KW-0813">Transport</keyword>
<dbReference type="SMART" id="SM00382">
    <property type="entry name" value="AAA"/>
    <property type="match status" value="1"/>
</dbReference>
<dbReference type="PANTHER" id="PTHR42788:SF13">
    <property type="entry name" value="ALIPHATIC SULFONATES IMPORT ATP-BINDING PROTEIN SSUB"/>
    <property type="match status" value="1"/>
</dbReference>
<evidence type="ECO:0000313" key="5">
    <source>
        <dbReference type="EMBL" id="GAA2202237.1"/>
    </source>
</evidence>
<gene>
    <name evidence="5" type="ORF">GCM10009849_29870</name>
</gene>
<dbReference type="Proteomes" id="UP001500432">
    <property type="component" value="Unassembled WGS sequence"/>
</dbReference>
<dbReference type="PANTHER" id="PTHR42788">
    <property type="entry name" value="TAURINE IMPORT ATP-BINDING PROTEIN-RELATED"/>
    <property type="match status" value="1"/>
</dbReference>
<proteinExistence type="predicted"/>
<organism evidence="5 6">
    <name type="scientific">Sinomonas flava</name>
    <dbReference type="NCBI Taxonomy" id="496857"/>
    <lineage>
        <taxon>Bacteria</taxon>
        <taxon>Bacillati</taxon>
        <taxon>Actinomycetota</taxon>
        <taxon>Actinomycetes</taxon>
        <taxon>Micrococcales</taxon>
        <taxon>Micrococcaceae</taxon>
        <taxon>Sinomonas</taxon>
    </lineage>
</organism>